<dbReference type="InterPro" id="IPR036322">
    <property type="entry name" value="WD40_repeat_dom_sf"/>
</dbReference>
<feature type="repeat" description="WD" evidence="4">
    <location>
        <begin position="212"/>
        <end position="247"/>
    </location>
</feature>
<dbReference type="RefSeq" id="XP_024084845.1">
    <property type="nucleotide sequence ID" value="XM_024229077.1"/>
</dbReference>
<protein>
    <recommendedName>
        <fullName evidence="5">EIPR1-like beta-propeller domain-containing protein</fullName>
    </recommendedName>
</protein>
<dbReference type="OrthoDB" id="196957at2759"/>
<keyword evidence="7" id="KW-1185">Reference proteome</keyword>
<evidence type="ECO:0000313" key="6">
    <source>
        <dbReference type="EnsemblMetazoa" id="XP_024084845.1"/>
    </source>
</evidence>
<dbReference type="RefSeq" id="XP_024084844.1">
    <property type="nucleotide sequence ID" value="XM_024229076.1"/>
</dbReference>
<dbReference type="OMA" id="HQFLALH"/>
<dbReference type="InterPro" id="IPR001680">
    <property type="entry name" value="WD40_rpt"/>
</dbReference>
<dbReference type="KEGG" id="clec:106664318"/>
<evidence type="ECO:0000256" key="3">
    <source>
        <dbReference type="ARBA" id="ARBA00022737"/>
    </source>
</evidence>
<feature type="domain" description="EIPR1-like beta-propeller" evidence="5">
    <location>
        <begin position="9"/>
        <end position="288"/>
    </location>
</feature>
<dbReference type="InterPro" id="IPR040323">
    <property type="entry name" value="EIPR1"/>
</dbReference>
<dbReference type="Gene3D" id="2.130.10.10">
    <property type="entry name" value="YVTN repeat-like/Quinoprotein amine dehydrogenase"/>
    <property type="match status" value="1"/>
</dbReference>
<dbReference type="SUPFAM" id="SSF50978">
    <property type="entry name" value="WD40 repeat-like"/>
    <property type="match status" value="1"/>
</dbReference>
<dbReference type="PANTHER" id="PTHR14205:SF15">
    <property type="entry name" value="EARP AND GARP COMPLEX-INTERACTING PROTEIN 1"/>
    <property type="match status" value="1"/>
</dbReference>
<dbReference type="PROSITE" id="PS50082">
    <property type="entry name" value="WD_REPEATS_2"/>
    <property type="match status" value="2"/>
</dbReference>
<evidence type="ECO:0000256" key="2">
    <source>
        <dbReference type="ARBA" id="ARBA00022574"/>
    </source>
</evidence>
<dbReference type="EnsemblMetazoa" id="XM_024229077.1">
    <property type="protein sequence ID" value="XP_024084845.1"/>
    <property type="gene ID" value="LOC106664318"/>
</dbReference>
<dbReference type="PANTHER" id="PTHR14205">
    <property type="entry name" value="WD-REPEAT PROTEIN"/>
    <property type="match status" value="1"/>
</dbReference>
<dbReference type="Pfam" id="PF23609">
    <property type="entry name" value="Beta-prop_EIPR1"/>
    <property type="match status" value="1"/>
</dbReference>
<accession>A0A8I6SKD7</accession>
<dbReference type="InterPro" id="IPR015943">
    <property type="entry name" value="WD40/YVTN_repeat-like_dom_sf"/>
</dbReference>
<evidence type="ECO:0000259" key="5">
    <source>
        <dbReference type="Pfam" id="PF23609"/>
    </source>
</evidence>
<evidence type="ECO:0000313" key="7">
    <source>
        <dbReference type="Proteomes" id="UP000494040"/>
    </source>
</evidence>
<keyword evidence="3" id="KW-0677">Repeat</keyword>
<feature type="repeat" description="WD" evidence="4">
    <location>
        <begin position="256"/>
        <end position="288"/>
    </location>
</feature>
<dbReference type="AlphaFoldDB" id="A0A8I6SKD7"/>
<dbReference type="InterPro" id="IPR059104">
    <property type="entry name" value="Beta-prop_EIPR1-like"/>
</dbReference>
<reference evidence="6" key="1">
    <citation type="submission" date="2022-01" db="UniProtKB">
        <authorList>
            <consortium name="EnsemblMetazoa"/>
        </authorList>
    </citation>
    <scope>IDENTIFICATION</scope>
</reference>
<dbReference type="GeneID" id="106664318"/>
<dbReference type="GO" id="GO:0016567">
    <property type="term" value="P:protein ubiquitination"/>
    <property type="evidence" value="ECO:0007669"/>
    <property type="project" value="TreeGrafter"/>
</dbReference>
<dbReference type="SMART" id="SM00320">
    <property type="entry name" value="WD40"/>
    <property type="match status" value="5"/>
</dbReference>
<organism evidence="6 7">
    <name type="scientific">Cimex lectularius</name>
    <name type="common">Bed bug</name>
    <name type="synonym">Acanthia lectularia</name>
    <dbReference type="NCBI Taxonomy" id="79782"/>
    <lineage>
        <taxon>Eukaryota</taxon>
        <taxon>Metazoa</taxon>
        <taxon>Ecdysozoa</taxon>
        <taxon>Arthropoda</taxon>
        <taxon>Hexapoda</taxon>
        <taxon>Insecta</taxon>
        <taxon>Pterygota</taxon>
        <taxon>Neoptera</taxon>
        <taxon>Paraneoptera</taxon>
        <taxon>Hemiptera</taxon>
        <taxon>Heteroptera</taxon>
        <taxon>Panheteroptera</taxon>
        <taxon>Cimicomorpha</taxon>
        <taxon>Cimicidae</taxon>
        <taxon>Cimex</taxon>
    </lineage>
</organism>
<dbReference type="PROSITE" id="PS00678">
    <property type="entry name" value="WD_REPEATS_1"/>
    <property type="match status" value="1"/>
</dbReference>
<evidence type="ECO:0000256" key="1">
    <source>
        <dbReference type="ARBA" id="ARBA00005672"/>
    </source>
</evidence>
<dbReference type="InterPro" id="IPR019775">
    <property type="entry name" value="WD40_repeat_CS"/>
</dbReference>
<name>A0A8I6SKD7_CIMLE</name>
<dbReference type="PROSITE" id="PS50294">
    <property type="entry name" value="WD_REPEATS_REGION"/>
    <property type="match status" value="1"/>
</dbReference>
<proteinExistence type="inferred from homology"/>
<keyword evidence="2 4" id="KW-0853">WD repeat</keyword>
<dbReference type="Proteomes" id="UP000494040">
    <property type="component" value="Unassembled WGS sequence"/>
</dbReference>
<evidence type="ECO:0000256" key="4">
    <source>
        <dbReference type="PROSITE-ProRule" id="PRU00221"/>
    </source>
</evidence>
<sequence>MTAGEYEHLIYGLEFQARSLATQTAPHNVDCDVTRFMIGTQTLKLANNQIHIIEIGDEASITSQQVYPHPVGELWHLHWSAHNPQLISSCYNMIDEKESAVQKCSLWTLPEKENTLELVSNIDCDDEIRVAFFHPSDNAKFLTVADSKFFIWDISKDSPREVFSKPIQGKGSQKFANGKWNPQESGASLATLQETMVKGWDLRSAREAWTIDQAHLQAVRDIDYNKNRQHVLCSCGDDGLVKIWDLRALTNPLLTLSGHSHWAWCVRYNPLHDGLILSSGSDASGRLWWAASVASDPLPITAKNTDGPLQQYTAMEDSVYAAEWSGADPWTFALLSYDGRLLIHRVPKQIKLDILVQSN</sequence>
<dbReference type="EnsemblMetazoa" id="XM_024229076.1">
    <property type="protein sequence ID" value="XP_024084844.1"/>
    <property type="gene ID" value="LOC106664318"/>
</dbReference>
<comment type="similarity">
    <text evidence="1">Belongs to the WD repeat EIPR1 family.</text>
</comment>